<name>A0A2W5MXJ0_9GAMM</name>
<accession>A0A2W5MXJ0</accession>
<dbReference type="InterPro" id="IPR003439">
    <property type="entry name" value="ABC_transporter-like_ATP-bd"/>
</dbReference>
<dbReference type="PANTHER" id="PTHR19211:SF6">
    <property type="entry name" value="BLL7188 PROTEIN"/>
    <property type="match status" value="1"/>
</dbReference>
<dbReference type="GO" id="GO:0016887">
    <property type="term" value="F:ATP hydrolysis activity"/>
    <property type="evidence" value="ECO:0007669"/>
    <property type="project" value="InterPro"/>
</dbReference>
<evidence type="ECO:0000259" key="5">
    <source>
        <dbReference type="PROSITE" id="PS50893"/>
    </source>
</evidence>
<feature type="domain" description="ABC transporter" evidence="5">
    <location>
        <begin position="6"/>
        <end position="238"/>
    </location>
</feature>
<evidence type="ECO:0000256" key="4">
    <source>
        <dbReference type="SAM" id="MobiDB-lite"/>
    </source>
</evidence>
<evidence type="ECO:0000313" key="6">
    <source>
        <dbReference type="EMBL" id="PZQ18440.1"/>
    </source>
</evidence>
<proteinExistence type="predicted"/>
<dbReference type="InterPro" id="IPR027417">
    <property type="entry name" value="P-loop_NTPase"/>
</dbReference>
<feature type="domain" description="ABC transporter" evidence="5">
    <location>
        <begin position="340"/>
        <end position="537"/>
    </location>
</feature>
<dbReference type="Gene3D" id="3.40.50.300">
    <property type="entry name" value="P-loop containing nucleotide triphosphate hydrolases"/>
    <property type="match status" value="2"/>
</dbReference>
<dbReference type="EMBL" id="QFPO01000003">
    <property type="protein sequence ID" value="PZQ18440.1"/>
    <property type="molecule type" value="Genomic_DNA"/>
</dbReference>
<keyword evidence="1" id="KW-0677">Repeat</keyword>
<dbReference type="PROSITE" id="PS50893">
    <property type="entry name" value="ABC_TRANSPORTER_2"/>
    <property type="match status" value="2"/>
</dbReference>
<keyword evidence="2" id="KW-0547">Nucleotide-binding</keyword>
<keyword evidence="3 6" id="KW-0067">ATP-binding</keyword>
<evidence type="ECO:0000256" key="2">
    <source>
        <dbReference type="ARBA" id="ARBA00022741"/>
    </source>
</evidence>
<gene>
    <name evidence="6" type="ORF">DI564_03820</name>
</gene>
<dbReference type="Pfam" id="PF00005">
    <property type="entry name" value="ABC_tran"/>
    <property type="match status" value="2"/>
</dbReference>
<dbReference type="PANTHER" id="PTHR19211">
    <property type="entry name" value="ATP-BINDING TRANSPORT PROTEIN-RELATED"/>
    <property type="match status" value="1"/>
</dbReference>
<dbReference type="FunFam" id="3.40.50.300:FF:001320">
    <property type="entry name" value="Heme ABC transporter ATP-binding protein"/>
    <property type="match status" value="1"/>
</dbReference>
<sequence length="537" mass="57682">MTSASLTLEGVSFSLPDGRILFAALDAQFDRRPTGLVGRNGVGKSVLARVMAGQLPPTAGRCVRHGRVHYVPQQVLPAPEATIAEVAGIAPVLAALTRIEAGGVDPADFDRVGDRWDVRERLTAALDAHGLAHLQPAQRAADASGGELTRVALLGAWLADADLLILDEPSNHLDRVQRAALREALLAWNGALIVVSHDRELLDAMQRIVELSPAGLRDYGGGYAFYARARADERAQAREELARRRHERRRGEAEARAQREALARRSARDTRDGRTANQAPILLGRRKEQSEVSAGKALRRQAERVDALHAAVTVAAREVHEDAPVALFAPLPAAAAQRRVAVLDGVVLPYGVAGGHRLDLAVNGRQRIAVTGANGSGKSTLLRLIAGAIAPLQGRCVVSVPTAYLGQRLEGLDPDATPLRHLQEANPAATQTQLRTWLALLGLDAEAVELPSRLLSGGERLKAALAGALYRSEPAELLLLDEPTNHLDLAALEALEQMLGQYRGALIVVSHDATFLDRLAIDTRVELRSDGWQVSSW</sequence>
<organism evidence="6 7">
    <name type="scientific">Rhodanobacter denitrificans</name>
    <dbReference type="NCBI Taxonomy" id="666685"/>
    <lineage>
        <taxon>Bacteria</taxon>
        <taxon>Pseudomonadati</taxon>
        <taxon>Pseudomonadota</taxon>
        <taxon>Gammaproteobacteria</taxon>
        <taxon>Lysobacterales</taxon>
        <taxon>Rhodanobacteraceae</taxon>
        <taxon>Rhodanobacter</taxon>
    </lineage>
</organism>
<dbReference type="SMART" id="SM00382">
    <property type="entry name" value="AAA"/>
    <property type="match status" value="2"/>
</dbReference>
<evidence type="ECO:0000313" key="7">
    <source>
        <dbReference type="Proteomes" id="UP000249046"/>
    </source>
</evidence>
<feature type="region of interest" description="Disordered" evidence="4">
    <location>
        <begin position="237"/>
        <end position="281"/>
    </location>
</feature>
<dbReference type="SUPFAM" id="SSF52540">
    <property type="entry name" value="P-loop containing nucleoside triphosphate hydrolases"/>
    <property type="match status" value="2"/>
</dbReference>
<dbReference type="InterPro" id="IPR003593">
    <property type="entry name" value="AAA+_ATPase"/>
</dbReference>
<feature type="compositionally biased region" description="Basic and acidic residues" evidence="4">
    <location>
        <begin position="249"/>
        <end position="274"/>
    </location>
</feature>
<reference evidence="6 7" key="1">
    <citation type="submission" date="2017-08" db="EMBL/GenBank/DDBJ databases">
        <title>Infants hospitalized years apart are colonized by the same room-sourced microbial strains.</title>
        <authorList>
            <person name="Brooks B."/>
            <person name="Olm M.R."/>
            <person name="Firek B.A."/>
            <person name="Baker R."/>
            <person name="Thomas B.C."/>
            <person name="Morowitz M.J."/>
            <person name="Banfield J.F."/>
        </authorList>
    </citation>
    <scope>NUCLEOTIDE SEQUENCE [LARGE SCALE GENOMIC DNA]</scope>
    <source>
        <strain evidence="6">S2_005_003_R2_42</strain>
    </source>
</reference>
<dbReference type="AlphaFoldDB" id="A0A2W5MXJ0"/>
<dbReference type="Proteomes" id="UP000249046">
    <property type="component" value="Unassembled WGS sequence"/>
</dbReference>
<dbReference type="InterPro" id="IPR050611">
    <property type="entry name" value="ABCF"/>
</dbReference>
<evidence type="ECO:0000256" key="1">
    <source>
        <dbReference type="ARBA" id="ARBA00022737"/>
    </source>
</evidence>
<comment type="caution">
    <text evidence="6">The sequence shown here is derived from an EMBL/GenBank/DDBJ whole genome shotgun (WGS) entry which is preliminary data.</text>
</comment>
<protein>
    <submittedName>
        <fullName evidence="6">ABC transporter ATP-binding protein</fullName>
    </submittedName>
</protein>
<dbReference type="CDD" id="cd03221">
    <property type="entry name" value="ABCF_EF-3"/>
    <property type="match status" value="2"/>
</dbReference>
<dbReference type="GO" id="GO:0005524">
    <property type="term" value="F:ATP binding"/>
    <property type="evidence" value="ECO:0007669"/>
    <property type="project" value="UniProtKB-KW"/>
</dbReference>
<evidence type="ECO:0000256" key="3">
    <source>
        <dbReference type="ARBA" id="ARBA00022840"/>
    </source>
</evidence>